<proteinExistence type="predicted"/>
<sequence>MALIKGKSLNTEKQAVDFLLEDRHLLIRPEVVKWFRGARIHFSESELEEKSEELIGKEVRKHIYRSADWEDADKYYIVGPYYKFVTSQRPYFYDFTLNLYLVASLEVYYTKNHQDYDFDCIVVGPLKEKIQEFKLPLDFLEAISQGDLSQFEQKERDNQGYFTWHIPSIDQDIKLHGVLLESLQDAFLGKPLGPALVYYG</sequence>
<accession>X1QKA4</accession>
<gene>
    <name evidence="1" type="ORF">S12H4_11204</name>
</gene>
<protein>
    <submittedName>
        <fullName evidence="1">Uncharacterized protein</fullName>
    </submittedName>
</protein>
<dbReference type="AlphaFoldDB" id="X1QKA4"/>
<comment type="caution">
    <text evidence="1">The sequence shown here is derived from an EMBL/GenBank/DDBJ whole genome shotgun (WGS) entry which is preliminary data.</text>
</comment>
<organism evidence="1">
    <name type="scientific">marine sediment metagenome</name>
    <dbReference type="NCBI Taxonomy" id="412755"/>
    <lineage>
        <taxon>unclassified sequences</taxon>
        <taxon>metagenomes</taxon>
        <taxon>ecological metagenomes</taxon>
    </lineage>
</organism>
<dbReference type="EMBL" id="BARW01004978">
    <property type="protein sequence ID" value="GAI68673.1"/>
    <property type="molecule type" value="Genomic_DNA"/>
</dbReference>
<feature type="non-terminal residue" evidence="1">
    <location>
        <position position="200"/>
    </location>
</feature>
<reference evidence="1" key="1">
    <citation type="journal article" date="2014" name="Front. Microbiol.">
        <title>High frequency of phylogenetically diverse reductive dehalogenase-homologous genes in deep subseafloor sedimentary metagenomes.</title>
        <authorList>
            <person name="Kawai M."/>
            <person name="Futagami T."/>
            <person name="Toyoda A."/>
            <person name="Takaki Y."/>
            <person name="Nishi S."/>
            <person name="Hori S."/>
            <person name="Arai W."/>
            <person name="Tsubouchi T."/>
            <person name="Morono Y."/>
            <person name="Uchiyama I."/>
            <person name="Ito T."/>
            <person name="Fujiyama A."/>
            <person name="Inagaki F."/>
            <person name="Takami H."/>
        </authorList>
    </citation>
    <scope>NUCLEOTIDE SEQUENCE</scope>
    <source>
        <strain evidence="1">Expedition CK06-06</strain>
    </source>
</reference>
<name>X1QKA4_9ZZZZ</name>
<evidence type="ECO:0000313" key="1">
    <source>
        <dbReference type="EMBL" id="GAI68673.1"/>
    </source>
</evidence>